<dbReference type="EMBL" id="JAANIU010010724">
    <property type="protein sequence ID" value="KAG1531579.1"/>
    <property type="molecule type" value="Genomic_DNA"/>
</dbReference>
<proteinExistence type="predicted"/>
<sequence length="157" mass="17076">MMPMLRSLGSTGVPASASASAGELARASTAAARRRIRQLIMVALDAGPGAAPAWVHLQRRTWHRVDGATGNHLHCRSEDERKIDRVDRSNEYRLSVACLPCGEPAQHISMAANAVSNLCWPASPHQGTVITAPRCCNWCRRSRKACTSRSPHDGPMR</sequence>
<dbReference type="Proteomes" id="UP000740926">
    <property type="component" value="Unassembled WGS sequence"/>
</dbReference>
<organism evidence="2 3">
    <name type="scientific">Rhizopus delemar</name>
    <dbReference type="NCBI Taxonomy" id="936053"/>
    <lineage>
        <taxon>Eukaryota</taxon>
        <taxon>Fungi</taxon>
        <taxon>Fungi incertae sedis</taxon>
        <taxon>Mucoromycota</taxon>
        <taxon>Mucoromycotina</taxon>
        <taxon>Mucoromycetes</taxon>
        <taxon>Mucorales</taxon>
        <taxon>Mucorineae</taxon>
        <taxon>Rhizopodaceae</taxon>
        <taxon>Rhizopus</taxon>
    </lineage>
</organism>
<gene>
    <name evidence="2" type="ORF">G6F50_016622</name>
</gene>
<comment type="caution">
    <text evidence="2">The sequence shown here is derived from an EMBL/GenBank/DDBJ whole genome shotgun (WGS) entry which is preliminary data.</text>
</comment>
<evidence type="ECO:0000313" key="2">
    <source>
        <dbReference type="EMBL" id="KAG1531579.1"/>
    </source>
</evidence>
<feature type="region of interest" description="Disordered" evidence="1">
    <location>
        <begin position="1"/>
        <end position="22"/>
    </location>
</feature>
<keyword evidence="3" id="KW-1185">Reference proteome</keyword>
<dbReference type="AlphaFoldDB" id="A0A9P7C1H0"/>
<evidence type="ECO:0000313" key="3">
    <source>
        <dbReference type="Proteomes" id="UP000740926"/>
    </source>
</evidence>
<reference evidence="2 3" key="1">
    <citation type="journal article" date="2020" name="Microb. Genom.">
        <title>Genetic diversity of clinical and environmental Mucorales isolates obtained from an investigation of mucormycosis cases among solid organ transplant recipients.</title>
        <authorList>
            <person name="Nguyen M.H."/>
            <person name="Kaul D."/>
            <person name="Muto C."/>
            <person name="Cheng S.J."/>
            <person name="Richter R.A."/>
            <person name="Bruno V.M."/>
            <person name="Liu G."/>
            <person name="Beyhan S."/>
            <person name="Sundermann A.J."/>
            <person name="Mounaud S."/>
            <person name="Pasculle A.W."/>
            <person name="Nierman W.C."/>
            <person name="Driscoll E."/>
            <person name="Cumbie R."/>
            <person name="Clancy C.J."/>
            <person name="Dupont C.L."/>
        </authorList>
    </citation>
    <scope>NUCLEOTIDE SEQUENCE [LARGE SCALE GENOMIC DNA]</scope>
    <source>
        <strain evidence="2 3">GL24</strain>
    </source>
</reference>
<accession>A0A9P7C1H0</accession>
<protein>
    <submittedName>
        <fullName evidence="2">Uncharacterized protein</fullName>
    </submittedName>
</protein>
<name>A0A9P7C1H0_9FUNG</name>
<evidence type="ECO:0000256" key="1">
    <source>
        <dbReference type="SAM" id="MobiDB-lite"/>
    </source>
</evidence>